<name>A0ACB7J2A4_PLECO</name>
<comment type="caution">
    <text evidence="1">The sequence shown here is derived from an EMBL/GenBank/DDBJ whole genome shotgun (WGS) entry which is preliminary data.</text>
</comment>
<dbReference type="Proteomes" id="UP000824881">
    <property type="component" value="Unassembled WGS sequence"/>
</dbReference>
<gene>
    <name evidence="1" type="ORF">CCMSSC00406_0004425</name>
</gene>
<sequence length="503" mass="57514">MNPLHSQELVHHYDTKINAHFAEIRILREHRNADCSNTRKLPPEILSMIFGILNDQRPQYRHSKWIELTHVCRTWRNTALNDPSLWIDFVGVRPKWIPEIFARSKAAPLNLRYGHYNDIPHQVSFVFDHVAEHPERIKKLEIHSKGPFLELLNKPVPFLESLSVTTTDVTFPPDFLGGAAPRLTFVKCNGGLPPDASWLANMTSLECGRVHLEAPYLSKLTSLHLCRGWAALDARDGVLERVSIDMFLSVVENMPLLQLLSFVFPRWMEESPSSRSTPVHLPHLRDITADFHDPKTATVFNHLRVDRIERLRTAWAYQPSMDAVTLEPVCSFFERCYHGDDLQYLLQVGPDVEMHRYIGSTTAHTPVLLFADLPPTDLASIVDLVPRCVPRTFVTRLESHRQPVFALAECATIEELRLFPGHRAPSVFPGYTAPPYPCLRRLHLESLSFVPKAKRIPQLKRWIAGRKSATKVELLVLKDCRLSVKDIESLRKVVPVVELLIDP</sequence>
<keyword evidence="2" id="KW-1185">Reference proteome</keyword>
<reference evidence="1 2" key="1">
    <citation type="journal article" date="2021" name="Appl. Environ. Microbiol.">
        <title>Genetic linkage and physical mapping for an oyster mushroom Pleurotus cornucopiae and QTL analysis for the trait cap color.</title>
        <authorList>
            <person name="Zhang Y."/>
            <person name="Gao W."/>
            <person name="Sonnenberg A."/>
            <person name="Chen Q."/>
            <person name="Zhang J."/>
            <person name="Huang C."/>
        </authorList>
    </citation>
    <scope>NUCLEOTIDE SEQUENCE [LARGE SCALE GENOMIC DNA]</scope>
    <source>
        <strain evidence="1">CCMSSC00406</strain>
    </source>
</reference>
<proteinExistence type="predicted"/>
<organism evidence="1 2">
    <name type="scientific">Pleurotus cornucopiae</name>
    <name type="common">Cornucopia mushroom</name>
    <dbReference type="NCBI Taxonomy" id="5321"/>
    <lineage>
        <taxon>Eukaryota</taxon>
        <taxon>Fungi</taxon>
        <taxon>Dikarya</taxon>
        <taxon>Basidiomycota</taxon>
        <taxon>Agaricomycotina</taxon>
        <taxon>Agaricomycetes</taxon>
        <taxon>Agaricomycetidae</taxon>
        <taxon>Agaricales</taxon>
        <taxon>Pleurotineae</taxon>
        <taxon>Pleurotaceae</taxon>
        <taxon>Pleurotus</taxon>
    </lineage>
</organism>
<evidence type="ECO:0000313" key="2">
    <source>
        <dbReference type="Proteomes" id="UP000824881"/>
    </source>
</evidence>
<protein>
    <submittedName>
        <fullName evidence="1">Uncharacterized protein</fullName>
    </submittedName>
</protein>
<evidence type="ECO:0000313" key="1">
    <source>
        <dbReference type="EMBL" id="KAG9223959.1"/>
    </source>
</evidence>
<dbReference type="EMBL" id="WQMT02000004">
    <property type="protein sequence ID" value="KAG9223959.1"/>
    <property type="molecule type" value="Genomic_DNA"/>
</dbReference>
<accession>A0ACB7J2A4</accession>